<dbReference type="VEuPathDB" id="AmoebaDB:EDI_290620"/>
<accession>B0EIH9</accession>
<feature type="compositionally biased region" description="Basic and acidic residues" evidence="1">
    <location>
        <begin position="45"/>
        <end position="59"/>
    </location>
</feature>
<dbReference type="OrthoDB" id="30663at2759"/>
<gene>
    <name evidence="3" type="ORF">EDI_290620</name>
</gene>
<dbReference type="Pfam" id="PF10453">
    <property type="entry name" value="NUFIP1"/>
    <property type="match status" value="1"/>
</dbReference>
<dbReference type="AlphaFoldDB" id="B0EIH9"/>
<dbReference type="GeneID" id="5883083"/>
<organism evidence="4">
    <name type="scientific">Entamoeba dispar (strain ATCC PRA-260 / SAW760)</name>
    <dbReference type="NCBI Taxonomy" id="370354"/>
    <lineage>
        <taxon>Eukaryota</taxon>
        <taxon>Amoebozoa</taxon>
        <taxon>Evosea</taxon>
        <taxon>Archamoebae</taxon>
        <taxon>Mastigamoebida</taxon>
        <taxon>Entamoebidae</taxon>
        <taxon>Entamoeba</taxon>
    </lineage>
</organism>
<dbReference type="RefSeq" id="XP_001738022.1">
    <property type="nucleotide sequence ID" value="XM_001737970.1"/>
</dbReference>
<dbReference type="OMA" id="LMMDQMQ"/>
<proteinExistence type="predicted"/>
<evidence type="ECO:0000313" key="4">
    <source>
        <dbReference type="Proteomes" id="UP000008076"/>
    </source>
</evidence>
<evidence type="ECO:0000259" key="2">
    <source>
        <dbReference type="Pfam" id="PF10453"/>
    </source>
</evidence>
<feature type="region of interest" description="Disordered" evidence="1">
    <location>
        <begin position="45"/>
        <end position="73"/>
    </location>
</feature>
<dbReference type="InterPro" id="IPR019496">
    <property type="entry name" value="NUFIP1_cons_dom"/>
</dbReference>
<keyword evidence="4" id="KW-1185">Reference proteome</keyword>
<name>B0EIH9_ENTDS</name>
<dbReference type="Proteomes" id="UP000008076">
    <property type="component" value="Unassembled WGS sequence"/>
</dbReference>
<reference evidence="4" key="1">
    <citation type="submission" date="2007-12" db="EMBL/GenBank/DDBJ databases">
        <title>Annotation of Entamoeba dispar SAW760.</title>
        <authorList>
            <person name="Lorenzi H."/>
            <person name="Inman J."/>
            <person name="Schobel S."/>
            <person name="Amedeo P."/>
            <person name="Caler E."/>
        </authorList>
    </citation>
    <scope>NUCLEOTIDE SEQUENCE [LARGE SCALE GENOMIC DNA]</scope>
    <source>
        <strain evidence="4">ATCC PRA-260 / SAW760</strain>
    </source>
</reference>
<protein>
    <recommendedName>
        <fullName evidence="2">FMR1-interacting protein 1 conserved domain-containing protein</fullName>
    </recommendedName>
</protein>
<dbReference type="KEGG" id="edi:EDI_290620"/>
<evidence type="ECO:0000313" key="3">
    <source>
        <dbReference type="EMBL" id="EDR25671.1"/>
    </source>
</evidence>
<feature type="domain" description="FMR1-interacting protein 1 conserved" evidence="2">
    <location>
        <begin position="8"/>
        <end position="44"/>
    </location>
</feature>
<dbReference type="eggNOG" id="ENOG502RHAN">
    <property type="taxonomic scope" value="Eukaryota"/>
</dbReference>
<sequence length="137" mass="16550">MNKFIKSSMTEEQLQKWIEERKKRFPTKAKREKCLFEEKKKTDEIEKKKIDESKPKKNEEESDSPIEIKGKLEDDVGKEIKEIKILKEKEEESKNEKNKKRNQDITQLMMDQMQKQVQEVEYDILLEAIDFLIPIFQ</sequence>
<dbReference type="EMBL" id="DS549444">
    <property type="protein sequence ID" value="EDR25671.1"/>
    <property type="molecule type" value="Genomic_DNA"/>
</dbReference>
<evidence type="ECO:0000256" key="1">
    <source>
        <dbReference type="SAM" id="MobiDB-lite"/>
    </source>
</evidence>